<dbReference type="PANTHER" id="PTHR22978">
    <property type="entry name" value="B-CELL TRANSLOCATION GENE"/>
    <property type="match status" value="1"/>
</dbReference>
<feature type="compositionally biased region" description="Polar residues" evidence="2">
    <location>
        <begin position="200"/>
        <end position="210"/>
    </location>
</feature>
<dbReference type="InterPro" id="IPR002087">
    <property type="entry name" value="Anti_prolifrtn"/>
</dbReference>
<dbReference type="EMBL" id="JANBPY010001186">
    <property type="protein sequence ID" value="KAJ1961166.1"/>
    <property type="molecule type" value="Genomic_DNA"/>
</dbReference>
<comment type="caution">
    <text evidence="4">The sequence shown here is derived from an EMBL/GenBank/DDBJ whole genome shotgun (WGS) entry which is preliminary data.</text>
</comment>
<reference evidence="4" key="1">
    <citation type="submission" date="2022-07" db="EMBL/GenBank/DDBJ databases">
        <title>Phylogenomic reconstructions and comparative analyses of Kickxellomycotina fungi.</title>
        <authorList>
            <person name="Reynolds N.K."/>
            <person name="Stajich J.E."/>
            <person name="Barry K."/>
            <person name="Grigoriev I.V."/>
            <person name="Crous P."/>
            <person name="Smith M.E."/>
        </authorList>
    </citation>
    <scope>NUCLEOTIDE SEQUENCE</scope>
    <source>
        <strain evidence="4">RSA 1196</strain>
    </source>
</reference>
<dbReference type="InterPro" id="IPR033332">
    <property type="entry name" value="BTG"/>
</dbReference>
<evidence type="ECO:0000256" key="1">
    <source>
        <dbReference type="ARBA" id="ARBA00007989"/>
    </source>
</evidence>
<evidence type="ECO:0000313" key="5">
    <source>
        <dbReference type="Proteomes" id="UP001150925"/>
    </source>
</evidence>
<dbReference type="SUPFAM" id="SSF160696">
    <property type="entry name" value="BTG domain-like"/>
    <property type="match status" value="1"/>
</dbReference>
<dbReference type="Gene3D" id="3.90.640.90">
    <property type="entry name" value="Anti-proliferative protein, N-terminal domain"/>
    <property type="match status" value="1"/>
</dbReference>
<dbReference type="PANTHER" id="PTHR22978:SF22">
    <property type="entry name" value="BTG FAMILY PROTEIN"/>
    <property type="match status" value="1"/>
</dbReference>
<feature type="region of interest" description="Disordered" evidence="2">
    <location>
        <begin position="143"/>
        <end position="241"/>
    </location>
</feature>
<dbReference type="SMART" id="SM00099">
    <property type="entry name" value="btg1"/>
    <property type="match status" value="1"/>
</dbReference>
<evidence type="ECO:0000256" key="2">
    <source>
        <dbReference type="SAM" id="MobiDB-lite"/>
    </source>
</evidence>
<dbReference type="PRINTS" id="PR00310">
    <property type="entry name" value="ANTIPRLFBTG1"/>
</dbReference>
<dbReference type="GO" id="GO:0005737">
    <property type="term" value="C:cytoplasm"/>
    <property type="evidence" value="ECO:0007669"/>
    <property type="project" value="TreeGrafter"/>
</dbReference>
<dbReference type="OrthoDB" id="19928at2759"/>
<dbReference type="Proteomes" id="UP001150925">
    <property type="component" value="Unassembled WGS sequence"/>
</dbReference>
<accession>A0A9W8AQT4</accession>
<dbReference type="AlphaFoldDB" id="A0A9W8AQT4"/>
<feature type="compositionally biased region" description="Low complexity" evidence="2">
    <location>
        <begin position="185"/>
        <end position="195"/>
    </location>
</feature>
<sequence length="270" mass="29617">MHTEISHAVTFLCRFIPESAPVQPEQREAWKDALTTLLTRRFQGHWDVNQPMVGNAYRAITTFAGELDNVLVDAAEMAGLSRSLLASYLPRELVLWVDPFVVSYRIRDSNSTFALYEDKARCRALGMHKTVADFNVVSSSPTPVLIRPPTAPLSSPPQNRTSRSPAHSVSSLRNTTPSPQGLTDSASTSSTLSSPQTPPRFTTPQSQQQRLPPGLGYDKSASMSHTLQSGPPAFLGSGYPQPQRYDQLSSAANAYYLQPPPHSVTSQLYC</sequence>
<gene>
    <name evidence="4" type="ORF">IWQ62_003959</name>
</gene>
<name>A0A9W8AQT4_9FUNG</name>
<dbReference type="InterPro" id="IPR036054">
    <property type="entry name" value="BTG-like_sf"/>
</dbReference>
<evidence type="ECO:0000313" key="4">
    <source>
        <dbReference type="EMBL" id="KAJ1961166.1"/>
    </source>
</evidence>
<feature type="compositionally biased region" description="Polar residues" evidence="2">
    <location>
        <begin position="156"/>
        <end position="184"/>
    </location>
</feature>
<proteinExistence type="inferred from homology"/>
<dbReference type="GO" id="GO:0005634">
    <property type="term" value="C:nucleus"/>
    <property type="evidence" value="ECO:0007669"/>
    <property type="project" value="TreeGrafter"/>
</dbReference>
<protein>
    <recommendedName>
        <fullName evidence="3">Anti-proliferative protein domain-containing protein</fullName>
    </recommendedName>
</protein>
<dbReference type="Pfam" id="PF07742">
    <property type="entry name" value="BTG"/>
    <property type="match status" value="1"/>
</dbReference>
<feature type="domain" description="Anti-proliferative protein" evidence="3">
    <location>
        <begin position="1"/>
        <end position="109"/>
    </location>
</feature>
<evidence type="ECO:0000259" key="3">
    <source>
        <dbReference type="SMART" id="SM00099"/>
    </source>
</evidence>
<organism evidence="4 5">
    <name type="scientific">Dispira parvispora</name>
    <dbReference type="NCBI Taxonomy" id="1520584"/>
    <lineage>
        <taxon>Eukaryota</taxon>
        <taxon>Fungi</taxon>
        <taxon>Fungi incertae sedis</taxon>
        <taxon>Zoopagomycota</taxon>
        <taxon>Kickxellomycotina</taxon>
        <taxon>Dimargaritomycetes</taxon>
        <taxon>Dimargaritales</taxon>
        <taxon>Dimargaritaceae</taxon>
        <taxon>Dispira</taxon>
    </lineage>
</organism>
<comment type="similarity">
    <text evidence="1">Belongs to the BTG family.</text>
</comment>
<keyword evidence="5" id="KW-1185">Reference proteome</keyword>